<proteinExistence type="predicted"/>
<accession>K5UUH8</accession>
<evidence type="ECO:0008006" key="3">
    <source>
        <dbReference type="Google" id="ProtNLM"/>
    </source>
</evidence>
<dbReference type="AlphaFoldDB" id="K5UUH8"/>
<dbReference type="InParanoid" id="K5UUH8"/>
<dbReference type="RefSeq" id="XP_007398350.1">
    <property type="nucleotide sequence ID" value="XM_007398288.1"/>
</dbReference>
<organism evidence="1 2">
    <name type="scientific">Phanerochaete carnosa (strain HHB-10118-sp)</name>
    <name type="common">White-rot fungus</name>
    <name type="synonym">Peniophora carnosa</name>
    <dbReference type="NCBI Taxonomy" id="650164"/>
    <lineage>
        <taxon>Eukaryota</taxon>
        <taxon>Fungi</taxon>
        <taxon>Dikarya</taxon>
        <taxon>Basidiomycota</taxon>
        <taxon>Agaricomycotina</taxon>
        <taxon>Agaricomycetes</taxon>
        <taxon>Polyporales</taxon>
        <taxon>Phanerochaetaceae</taxon>
        <taxon>Phanerochaete</taxon>
    </lineage>
</organism>
<name>K5UUH8_PHACS</name>
<evidence type="ECO:0000313" key="2">
    <source>
        <dbReference type="Proteomes" id="UP000008370"/>
    </source>
</evidence>
<dbReference type="GeneID" id="18917643"/>
<sequence length="122" mass="13116">MGTSASPGHGADAPQRVPRIQAYCASPRVYLVPVFYESGTLDLCGSEPPRTVNSLVIYLEYIRDSISLAAIDSPRPPMCSIISSNNLLTSHGVIHADTNQVNFLLVPAHKPSHVVLVDFADS</sequence>
<dbReference type="KEGG" id="pco:PHACADRAFT_260143"/>
<dbReference type="Proteomes" id="UP000008370">
    <property type="component" value="Unassembled WGS sequence"/>
</dbReference>
<keyword evidence="2" id="KW-1185">Reference proteome</keyword>
<reference evidence="1 2" key="1">
    <citation type="journal article" date="2012" name="BMC Genomics">
        <title>Comparative genomics of the white-rot fungi, Phanerochaete carnosa and P. chrysosporium, to elucidate the genetic basis of the distinct wood types they colonize.</title>
        <authorList>
            <person name="Suzuki H."/>
            <person name="MacDonald J."/>
            <person name="Syed K."/>
            <person name="Salamov A."/>
            <person name="Hori C."/>
            <person name="Aerts A."/>
            <person name="Henrissat B."/>
            <person name="Wiebenga A."/>
            <person name="vanKuyk P.A."/>
            <person name="Barry K."/>
            <person name="Lindquist E."/>
            <person name="LaButti K."/>
            <person name="Lapidus A."/>
            <person name="Lucas S."/>
            <person name="Coutinho P."/>
            <person name="Gong Y."/>
            <person name="Samejima M."/>
            <person name="Mahadevan R."/>
            <person name="Abou-Zaid M."/>
            <person name="de Vries R.P."/>
            <person name="Igarashi K."/>
            <person name="Yadav J.S."/>
            <person name="Grigoriev I.V."/>
            <person name="Master E.R."/>
        </authorList>
    </citation>
    <scope>NUCLEOTIDE SEQUENCE [LARGE SCALE GENOMIC DNA]</scope>
    <source>
        <strain evidence="1 2">HHB-10118-sp</strain>
    </source>
</reference>
<dbReference type="EMBL" id="JH930474">
    <property type="protein sequence ID" value="EKM53666.1"/>
    <property type="molecule type" value="Genomic_DNA"/>
</dbReference>
<evidence type="ECO:0000313" key="1">
    <source>
        <dbReference type="EMBL" id="EKM53666.1"/>
    </source>
</evidence>
<protein>
    <recommendedName>
        <fullName evidence="3">Protein kinase domain-containing protein</fullName>
    </recommendedName>
</protein>
<dbReference type="HOGENOM" id="CLU_2027553_0_0_1"/>
<gene>
    <name evidence="1" type="ORF">PHACADRAFT_260143</name>
</gene>